<sequence>MSDFKELVKERRSAGNFIPEFTVSKQELNEIFELVKLGPSAFNLQHTNYITVLDKDKKEMLQVAANGQYKVLSSSAVIIVLGDKNAFHQTAEIYEGLKLLGIVNKQEYDLMVNDTVSFYQSRGEEFQRDEAIRNGSLSSMLFMMAAKEKGWDTCPMIGFDPIKVKEVLNISEQYEVVMMITLITLGKEKVESRKPRGYRKPVNEFVTYI</sequence>
<organism evidence="4 5">
    <name type="scientific">Gracilibacillus caseinilyticus</name>
    <dbReference type="NCBI Taxonomy" id="2932256"/>
    <lineage>
        <taxon>Bacteria</taxon>
        <taxon>Bacillati</taxon>
        <taxon>Bacillota</taxon>
        <taxon>Bacilli</taxon>
        <taxon>Bacillales</taxon>
        <taxon>Bacillaceae</taxon>
        <taxon>Gracilibacillus</taxon>
    </lineage>
</organism>
<dbReference type="SUPFAM" id="SSF55469">
    <property type="entry name" value="FMN-dependent nitroreductase-like"/>
    <property type="match status" value="1"/>
</dbReference>
<dbReference type="Proteomes" id="UP000831782">
    <property type="component" value="Chromosome"/>
</dbReference>
<evidence type="ECO:0000313" key="4">
    <source>
        <dbReference type="EMBL" id="UOQ48225.1"/>
    </source>
</evidence>
<protein>
    <submittedName>
        <fullName evidence="4">Nitroreductase family protein</fullName>
    </submittedName>
</protein>
<evidence type="ECO:0000256" key="2">
    <source>
        <dbReference type="ARBA" id="ARBA00023002"/>
    </source>
</evidence>
<reference evidence="4 5" key="1">
    <citation type="submission" date="2022-04" db="EMBL/GenBank/DDBJ databases">
        <title>Gracilibacillus sp. isolated from saltern.</title>
        <authorList>
            <person name="Won M."/>
            <person name="Lee C.-M."/>
            <person name="Woen H.-Y."/>
            <person name="Kwon S.-W."/>
        </authorList>
    </citation>
    <scope>NUCLEOTIDE SEQUENCE [LARGE SCALE GENOMIC DNA]</scope>
    <source>
        <strain evidence="4 5">SSWR10-1</strain>
    </source>
</reference>
<dbReference type="PANTHER" id="PTHR43673:SF12">
    <property type="entry name" value="PROTEIN DRGA"/>
    <property type="match status" value="1"/>
</dbReference>
<dbReference type="Pfam" id="PF00881">
    <property type="entry name" value="Nitroreductase"/>
    <property type="match status" value="1"/>
</dbReference>
<keyword evidence="2" id="KW-0560">Oxidoreductase</keyword>
<dbReference type="Gene3D" id="3.40.109.10">
    <property type="entry name" value="NADH Oxidase"/>
    <property type="match status" value="1"/>
</dbReference>
<dbReference type="InterPro" id="IPR000415">
    <property type="entry name" value="Nitroreductase-like"/>
</dbReference>
<dbReference type="RefSeq" id="WP_244718448.1">
    <property type="nucleotide sequence ID" value="NZ_CP095072.1"/>
</dbReference>
<dbReference type="CDD" id="cd02137">
    <property type="entry name" value="MhqN-like"/>
    <property type="match status" value="1"/>
</dbReference>
<name>A0ABY4EVA1_9BACI</name>
<comment type="similarity">
    <text evidence="1">Belongs to the nitroreductase family.</text>
</comment>
<accession>A0ABY4EVA1</accession>
<evidence type="ECO:0000313" key="5">
    <source>
        <dbReference type="Proteomes" id="UP000831782"/>
    </source>
</evidence>
<evidence type="ECO:0000259" key="3">
    <source>
        <dbReference type="Pfam" id="PF00881"/>
    </source>
</evidence>
<proteinExistence type="inferred from homology"/>
<evidence type="ECO:0000256" key="1">
    <source>
        <dbReference type="ARBA" id="ARBA00007118"/>
    </source>
</evidence>
<dbReference type="EMBL" id="CP095072">
    <property type="protein sequence ID" value="UOQ48225.1"/>
    <property type="molecule type" value="Genomic_DNA"/>
</dbReference>
<dbReference type="PANTHER" id="PTHR43673">
    <property type="entry name" value="NAD(P)H NITROREDUCTASE YDGI-RELATED"/>
    <property type="match status" value="1"/>
</dbReference>
<keyword evidence="5" id="KW-1185">Reference proteome</keyword>
<dbReference type="InterPro" id="IPR029479">
    <property type="entry name" value="Nitroreductase"/>
</dbReference>
<gene>
    <name evidence="4" type="ORF">MUN88_19635</name>
</gene>
<feature type="domain" description="Nitroreductase" evidence="3">
    <location>
        <begin position="8"/>
        <end position="182"/>
    </location>
</feature>